<evidence type="ECO:0000313" key="1">
    <source>
        <dbReference type="EMBL" id="POZ50610.1"/>
    </source>
</evidence>
<name>A0A2S5CIH0_9GAMM</name>
<accession>A0A2S5CIH0</accession>
<dbReference type="EMBL" id="PGFZ01000009">
    <property type="protein sequence ID" value="POZ50610.1"/>
    <property type="molecule type" value="Genomic_DNA"/>
</dbReference>
<protein>
    <submittedName>
        <fullName evidence="1">Uncharacterized protein</fullName>
    </submittedName>
</protein>
<evidence type="ECO:0000313" key="2">
    <source>
        <dbReference type="Proteomes" id="UP000237423"/>
    </source>
</evidence>
<dbReference type="Proteomes" id="UP000237423">
    <property type="component" value="Unassembled WGS sequence"/>
</dbReference>
<reference evidence="1 2" key="1">
    <citation type="submission" date="2017-11" db="EMBL/GenBank/DDBJ databases">
        <title>Draft Genome Sequence of Methylobacter psychrotolerans Sph1T, an Obligate Methanotroph from Low-Temperature Environments.</title>
        <authorList>
            <person name="Oshkin I.Y."/>
            <person name="Miroshnikov K."/>
            <person name="Belova S.E."/>
            <person name="Korzhenkov A."/>
            <person name="Toshchakov S.V."/>
            <person name="Dedysh S.N."/>
        </authorList>
    </citation>
    <scope>NUCLEOTIDE SEQUENCE [LARGE SCALE GENOMIC DNA]</scope>
    <source>
        <strain evidence="1 2">Sph1</strain>
    </source>
</reference>
<sequence>MEQQSINNEEISWIQLKCAQLKYVFHTDKTPIIVTLAFIVWVIIDYSSGWKVADDFKTLWNSDLDQIVSSATLVVALFVWHGEISNNWKQNLPKRLTVEFKNPQEELVLLCINAYLSHDADIRNLGQQIGGQMCDNDRFLHLRAALIDHDTGRIAYSSETGHYLHYKVTFIFTQLPEALKNLPEGKCKKWVFPFESQNMEIVERTSCLNY</sequence>
<dbReference type="RefSeq" id="WP_103975154.1">
    <property type="nucleotide sequence ID" value="NZ_PGFZ01000009.1"/>
</dbReference>
<gene>
    <name evidence="1" type="ORF">AADEFJLK_03503</name>
</gene>
<comment type="caution">
    <text evidence="1">The sequence shown here is derived from an EMBL/GenBank/DDBJ whole genome shotgun (WGS) entry which is preliminary data.</text>
</comment>
<proteinExistence type="predicted"/>
<dbReference type="AlphaFoldDB" id="A0A2S5CIH0"/>
<organism evidence="1 2">
    <name type="scientific">Methylovulum psychrotolerans</name>
    <dbReference type="NCBI Taxonomy" id="1704499"/>
    <lineage>
        <taxon>Bacteria</taxon>
        <taxon>Pseudomonadati</taxon>
        <taxon>Pseudomonadota</taxon>
        <taxon>Gammaproteobacteria</taxon>
        <taxon>Methylococcales</taxon>
        <taxon>Methylococcaceae</taxon>
        <taxon>Methylovulum</taxon>
    </lineage>
</organism>